<evidence type="ECO:0000259" key="6">
    <source>
        <dbReference type="Pfam" id="PF00384"/>
    </source>
</evidence>
<dbReference type="InterPro" id="IPR050612">
    <property type="entry name" value="Prok_Mopterin_Oxidored"/>
</dbReference>
<evidence type="ECO:0000256" key="5">
    <source>
        <dbReference type="ARBA" id="ARBA00023002"/>
    </source>
</evidence>
<dbReference type="Pfam" id="PF01568">
    <property type="entry name" value="Molydop_binding"/>
    <property type="match status" value="1"/>
</dbReference>
<keyword evidence="4" id="KW-0479">Metal-binding</keyword>
<dbReference type="InterPro" id="IPR041460">
    <property type="entry name" value="Molybdopterin_N"/>
</dbReference>
<keyword evidence="10" id="KW-1185">Reference proteome</keyword>
<dbReference type="GO" id="GO:0009061">
    <property type="term" value="P:anaerobic respiration"/>
    <property type="evidence" value="ECO:0007669"/>
    <property type="project" value="TreeGrafter"/>
</dbReference>
<dbReference type="GO" id="GO:0016491">
    <property type="term" value="F:oxidoreductase activity"/>
    <property type="evidence" value="ECO:0007669"/>
    <property type="project" value="UniProtKB-KW"/>
</dbReference>
<evidence type="ECO:0000259" key="7">
    <source>
        <dbReference type="Pfam" id="PF01568"/>
    </source>
</evidence>
<comment type="caution">
    <text evidence="9">The sequence shown here is derived from an EMBL/GenBank/DDBJ whole genome shotgun (WGS) entry which is preliminary data.</text>
</comment>
<evidence type="ECO:0000313" key="9">
    <source>
        <dbReference type="EMBL" id="MBC4014943.1"/>
    </source>
</evidence>
<dbReference type="SUPFAM" id="SSF53706">
    <property type="entry name" value="Formate dehydrogenase/DMSO reductase, domains 1-3"/>
    <property type="match status" value="1"/>
</dbReference>
<dbReference type="GO" id="GO:0030151">
    <property type="term" value="F:molybdenum ion binding"/>
    <property type="evidence" value="ECO:0007669"/>
    <property type="project" value="TreeGrafter"/>
</dbReference>
<dbReference type="Gene3D" id="3.40.50.740">
    <property type="match status" value="1"/>
</dbReference>
<dbReference type="Gene3D" id="3.90.55.10">
    <property type="entry name" value="Dimethylsulfoxide Reductase, domain 3"/>
    <property type="match status" value="1"/>
</dbReference>
<keyword evidence="3" id="KW-0500">Molybdenum</keyword>
<dbReference type="SUPFAM" id="SSF50692">
    <property type="entry name" value="ADC-like"/>
    <property type="match status" value="1"/>
</dbReference>
<name>A0A9X0QXY5_9PROT</name>
<evidence type="ECO:0000256" key="1">
    <source>
        <dbReference type="ARBA" id="ARBA00001942"/>
    </source>
</evidence>
<comment type="cofactor">
    <cofactor evidence="1">
        <name>Mo-bis(molybdopterin guanine dinucleotide)</name>
        <dbReference type="ChEBI" id="CHEBI:60539"/>
    </cofactor>
</comment>
<dbReference type="Proteomes" id="UP000600101">
    <property type="component" value="Unassembled WGS sequence"/>
</dbReference>
<dbReference type="GO" id="GO:0009055">
    <property type="term" value="F:electron transfer activity"/>
    <property type="evidence" value="ECO:0007669"/>
    <property type="project" value="TreeGrafter"/>
</dbReference>
<organism evidence="9 10">
    <name type="scientific">Siccirubricoccus deserti</name>
    <dbReference type="NCBI Taxonomy" id="2013562"/>
    <lineage>
        <taxon>Bacteria</taxon>
        <taxon>Pseudomonadati</taxon>
        <taxon>Pseudomonadota</taxon>
        <taxon>Alphaproteobacteria</taxon>
        <taxon>Acetobacterales</taxon>
        <taxon>Roseomonadaceae</taxon>
        <taxon>Siccirubricoccus</taxon>
    </lineage>
</organism>
<feature type="domain" description="Molybdopterin oxidoreductase N-terminal" evidence="8">
    <location>
        <begin position="7"/>
        <end position="47"/>
    </location>
</feature>
<dbReference type="CDD" id="cd02793">
    <property type="entry name" value="MopB_CT_DMSOR-BSOR-TMAOR"/>
    <property type="match status" value="1"/>
</dbReference>
<dbReference type="GO" id="GO:0030288">
    <property type="term" value="C:outer membrane-bounded periplasmic space"/>
    <property type="evidence" value="ECO:0007669"/>
    <property type="project" value="TreeGrafter"/>
</dbReference>
<sequence>MTEIKPHAAHWGYFDAVVENGRVTGIRPFGPDPFPGALIESVPDAVHAAARIDRPHVRKGWLEGRRRGHLRGGDPFVPVSWDQATRLLAEETARVRAEHGPTAIYGGSYGWSSAGRYHHAKTQLQRFLGLGGGYTTSVTAYSYATAQTLLPHILGTNEVLLGRVTDWQAIARHAKLMLCFGGLAAKNGLVNSGGAGRHDYMVLMRRAAAAGVRFVNISPYKGDVEDELGAEWVPIRPGTDAAMMLAMAQVLVEAGREDRDFLASHCTGWERLRPYITGEADGTPKTPDWAAPITGVPAETIRRLALECAAKPTMLTAAWSLQRADYGEQPYWMLIALAAMLGAIGKPGQGVAFGYGSINGMGTPRKELPAVSSPPIRNPVGLYIPVARVTEMLERPGEVLQYNGRDIVLPDIRIIWWAGGNPFHHHQDLPRLQRAWARAETIVVQEPWWTAVARHADIVLPATTTLERNDIASSSRDRFVRAMHQAIPPLAQARNDADMLADVADALGYRDRFTEQRDEGAWLRHLYERWRQACAPRGFQAPSFEAFWAAGHIEVPDIAPGEEYTQFADFAAAPAAAPLNTPTGKVELFSETIASFGYDDCPGHPVWIAPREWLGAELAKDYPLHLLSFQPATRLHGQLDTGRVANADKIQGREPIHLNAADAAARGLRDGDIVRVFNARGACLGGVRIKPDMLPGVCAMATGAWYNPATPGDPDATCLHGNPNVLTADIGTSRLGQGPSAQSCLVQVEKWTGPLPPVTAHVPPRVEEPVA</sequence>
<dbReference type="EMBL" id="JACOMF010000005">
    <property type="protein sequence ID" value="MBC4014943.1"/>
    <property type="molecule type" value="Genomic_DNA"/>
</dbReference>
<proteinExistence type="inferred from homology"/>
<dbReference type="GO" id="GO:0043546">
    <property type="term" value="F:molybdopterin cofactor binding"/>
    <property type="evidence" value="ECO:0007669"/>
    <property type="project" value="InterPro"/>
</dbReference>
<reference evidence="9" key="1">
    <citation type="submission" date="2020-08" db="EMBL/GenBank/DDBJ databases">
        <authorList>
            <person name="Hu Y."/>
            <person name="Nguyen S.V."/>
            <person name="Li F."/>
            <person name="Fanning S."/>
        </authorList>
    </citation>
    <scope>NUCLEOTIDE SEQUENCE</scope>
    <source>
        <strain evidence="9">SYSU D8009</strain>
    </source>
</reference>
<dbReference type="InterPro" id="IPR041954">
    <property type="entry name" value="CT_DMSOR/BSOR/TMAOR"/>
</dbReference>
<evidence type="ECO:0000259" key="8">
    <source>
        <dbReference type="Pfam" id="PF18364"/>
    </source>
</evidence>
<dbReference type="Pfam" id="PF00384">
    <property type="entry name" value="Molybdopterin"/>
    <property type="match status" value="1"/>
</dbReference>
<accession>A0A9X0QXY5</accession>
<dbReference type="InterPro" id="IPR006656">
    <property type="entry name" value="Mopterin_OxRdtase"/>
</dbReference>
<feature type="domain" description="Molybdopterin oxidoreductase" evidence="6">
    <location>
        <begin position="51"/>
        <end position="505"/>
    </location>
</feature>
<evidence type="ECO:0000256" key="3">
    <source>
        <dbReference type="ARBA" id="ARBA00022505"/>
    </source>
</evidence>
<dbReference type="Gene3D" id="2.40.40.20">
    <property type="match status" value="1"/>
</dbReference>
<dbReference type="InterPro" id="IPR009010">
    <property type="entry name" value="Asp_de-COase-like_dom_sf"/>
</dbReference>
<keyword evidence="5" id="KW-0560">Oxidoreductase</keyword>
<dbReference type="Gene3D" id="3.40.228.10">
    <property type="entry name" value="Dimethylsulfoxide Reductase, domain 2"/>
    <property type="match status" value="1"/>
</dbReference>
<gene>
    <name evidence="9" type="ORF">H7965_06355</name>
</gene>
<dbReference type="AlphaFoldDB" id="A0A9X0QXY5"/>
<dbReference type="InterPro" id="IPR006657">
    <property type="entry name" value="MoPterin_dinucl-bd_dom"/>
</dbReference>
<feature type="domain" description="Molybdopterin dinucleotide-binding" evidence="7">
    <location>
        <begin position="624"/>
        <end position="744"/>
    </location>
</feature>
<dbReference type="PANTHER" id="PTHR43742:SF10">
    <property type="entry name" value="TRIMETHYLAMINE-N-OXIDE REDUCTASE 2"/>
    <property type="match status" value="1"/>
</dbReference>
<dbReference type="Pfam" id="PF18364">
    <property type="entry name" value="Molybdopterin_N"/>
    <property type="match status" value="1"/>
</dbReference>
<dbReference type="RefSeq" id="WP_186769718.1">
    <property type="nucleotide sequence ID" value="NZ_JACOMF010000005.1"/>
</dbReference>
<comment type="similarity">
    <text evidence="2">Belongs to the prokaryotic molybdopterin-containing oxidoreductase family.</text>
</comment>
<protein>
    <submittedName>
        <fullName evidence="9">Molybdopterin-dependent oxidoreductase</fullName>
    </submittedName>
</protein>
<evidence type="ECO:0000256" key="4">
    <source>
        <dbReference type="ARBA" id="ARBA00022723"/>
    </source>
</evidence>
<dbReference type="PANTHER" id="PTHR43742">
    <property type="entry name" value="TRIMETHYLAMINE-N-OXIDE REDUCTASE"/>
    <property type="match status" value="1"/>
</dbReference>
<evidence type="ECO:0000313" key="10">
    <source>
        <dbReference type="Proteomes" id="UP000600101"/>
    </source>
</evidence>
<evidence type="ECO:0000256" key="2">
    <source>
        <dbReference type="ARBA" id="ARBA00010312"/>
    </source>
</evidence>